<dbReference type="InterPro" id="IPR001789">
    <property type="entry name" value="Sig_transdc_resp-reg_receiver"/>
</dbReference>
<evidence type="ECO:0000256" key="10">
    <source>
        <dbReference type="SAM" id="Coils"/>
    </source>
</evidence>
<feature type="domain" description="Histidine kinase" evidence="11">
    <location>
        <begin position="635"/>
        <end position="856"/>
    </location>
</feature>
<dbReference type="CDD" id="cd00082">
    <property type="entry name" value="HisKA"/>
    <property type="match status" value="1"/>
</dbReference>
<dbReference type="InterPro" id="IPR001610">
    <property type="entry name" value="PAC"/>
</dbReference>
<evidence type="ECO:0000259" key="11">
    <source>
        <dbReference type="PROSITE" id="PS50109"/>
    </source>
</evidence>
<dbReference type="SUPFAM" id="SSF55874">
    <property type="entry name" value="ATPase domain of HSP90 chaperone/DNA topoisomerase II/histidine kinase"/>
    <property type="match status" value="1"/>
</dbReference>
<dbReference type="Pfam" id="PF00072">
    <property type="entry name" value="Response_reg"/>
    <property type="match status" value="1"/>
</dbReference>
<keyword evidence="5" id="KW-0547">Nucleotide-binding</keyword>
<gene>
    <name evidence="15" type="ORF">Dpo_1c03190</name>
</gene>
<evidence type="ECO:0000256" key="8">
    <source>
        <dbReference type="ARBA" id="ARBA00023012"/>
    </source>
</evidence>
<dbReference type="PROSITE" id="PS50109">
    <property type="entry name" value="HIS_KIN"/>
    <property type="match status" value="1"/>
</dbReference>
<dbReference type="AlphaFoldDB" id="S0G2R9"/>
<dbReference type="SMART" id="SM00387">
    <property type="entry name" value="HATPase_c"/>
    <property type="match status" value="1"/>
</dbReference>
<dbReference type="SMART" id="SM00091">
    <property type="entry name" value="PAS"/>
    <property type="match status" value="1"/>
</dbReference>
<dbReference type="SMART" id="SM00065">
    <property type="entry name" value="GAF"/>
    <property type="match status" value="1"/>
</dbReference>
<dbReference type="SMART" id="SM00448">
    <property type="entry name" value="REC"/>
    <property type="match status" value="1"/>
</dbReference>
<dbReference type="InterPro" id="IPR000014">
    <property type="entry name" value="PAS"/>
</dbReference>
<feature type="modified residue" description="4-aspartylphosphate" evidence="9">
    <location>
        <position position="68"/>
    </location>
</feature>
<protein>
    <recommendedName>
        <fullName evidence="2">histidine kinase</fullName>
        <ecNumber evidence="2">2.7.13.3</ecNumber>
    </recommendedName>
</protein>
<evidence type="ECO:0000256" key="4">
    <source>
        <dbReference type="ARBA" id="ARBA00022679"/>
    </source>
</evidence>
<evidence type="ECO:0000313" key="15">
    <source>
        <dbReference type="EMBL" id="EMS81180.1"/>
    </source>
</evidence>
<keyword evidence="8" id="KW-0902">Two-component regulatory system</keyword>
<dbReference type="Gene3D" id="3.30.450.40">
    <property type="match status" value="1"/>
</dbReference>
<dbReference type="InterPro" id="IPR036097">
    <property type="entry name" value="HisK_dim/P_sf"/>
</dbReference>
<dbReference type="CDD" id="cd00130">
    <property type="entry name" value="PAS"/>
    <property type="match status" value="1"/>
</dbReference>
<evidence type="ECO:0000259" key="13">
    <source>
        <dbReference type="PROSITE" id="PS50112"/>
    </source>
</evidence>
<reference evidence="15 16" key="1">
    <citation type="journal article" date="2013" name="Genome Announc.">
        <title>Draft Genome Sequence of Desulfotignum phosphitoxidans DSM 13687 Strain FiPS-3.</title>
        <authorList>
            <person name="Poehlein A."/>
            <person name="Daniel R."/>
            <person name="Simeonova D.D."/>
        </authorList>
    </citation>
    <scope>NUCLEOTIDE SEQUENCE [LARGE SCALE GENOMIC DNA]</scope>
    <source>
        <strain evidence="15 16">DSM 13687</strain>
    </source>
</reference>
<dbReference type="PROSITE" id="PS50110">
    <property type="entry name" value="RESPONSE_REGULATORY"/>
    <property type="match status" value="1"/>
</dbReference>
<keyword evidence="4" id="KW-0808">Transferase</keyword>
<feature type="domain" description="PAS" evidence="13">
    <location>
        <begin position="499"/>
        <end position="564"/>
    </location>
</feature>
<evidence type="ECO:0000256" key="9">
    <source>
        <dbReference type="PROSITE-ProRule" id="PRU00169"/>
    </source>
</evidence>
<evidence type="ECO:0000256" key="6">
    <source>
        <dbReference type="ARBA" id="ARBA00022777"/>
    </source>
</evidence>
<dbReference type="InterPro" id="IPR004358">
    <property type="entry name" value="Sig_transdc_His_kin-like_C"/>
</dbReference>
<keyword evidence="3 9" id="KW-0597">Phosphoprotein</keyword>
<dbReference type="PROSITE" id="PS50113">
    <property type="entry name" value="PAC"/>
    <property type="match status" value="1"/>
</dbReference>
<dbReference type="Pfam" id="PF00512">
    <property type="entry name" value="HisKA"/>
    <property type="match status" value="1"/>
</dbReference>
<dbReference type="Gene3D" id="2.10.70.100">
    <property type="match status" value="1"/>
</dbReference>
<comment type="caution">
    <text evidence="15">The sequence shown here is derived from an EMBL/GenBank/DDBJ whole genome shotgun (WGS) entry which is preliminary data.</text>
</comment>
<evidence type="ECO:0000256" key="1">
    <source>
        <dbReference type="ARBA" id="ARBA00000085"/>
    </source>
</evidence>
<dbReference type="InterPro" id="IPR036890">
    <property type="entry name" value="HATPase_C_sf"/>
</dbReference>
<keyword evidence="6 15" id="KW-0418">Kinase</keyword>
<dbReference type="SUPFAM" id="SSF47384">
    <property type="entry name" value="Homodimeric domain of signal transducing histidine kinase"/>
    <property type="match status" value="1"/>
</dbReference>
<keyword evidence="16" id="KW-1185">Reference proteome</keyword>
<dbReference type="Proteomes" id="UP000014216">
    <property type="component" value="Unassembled WGS sequence"/>
</dbReference>
<evidence type="ECO:0000259" key="14">
    <source>
        <dbReference type="PROSITE" id="PS50113"/>
    </source>
</evidence>
<evidence type="ECO:0000256" key="5">
    <source>
        <dbReference type="ARBA" id="ARBA00022741"/>
    </source>
</evidence>
<evidence type="ECO:0000256" key="3">
    <source>
        <dbReference type="ARBA" id="ARBA00022553"/>
    </source>
</evidence>
<dbReference type="Gene3D" id="3.30.565.10">
    <property type="entry name" value="Histidine kinase-like ATPase, C-terminal domain"/>
    <property type="match status" value="1"/>
</dbReference>
<proteinExistence type="predicted"/>
<dbReference type="NCBIfam" id="TIGR00229">
    <property type="entry name" value="sensory_box"/>
    <property type="match status" value="2"/>
</dbReference>
<dbReference type="InterPro" id="IPR013655">
    <property type="entry name" value="PAS_fold_3"/>
</dbReference>
<dbReference type="Pfam" id="PF08447">
    <property type="entry name" value="PAS_3"/>
    <property type="match status" value="1"/>
</dbReference>
<dbReference type="Pfam" id="PF13185">
    <property type="entry name" value="GAF_2"/>
    <property type="match status" value="1"/>
</dbReference>
<evidence type="ECO:0000259" key="12">
    <source>
        <dbReference type="PROSITE" id="PS50110"/>
    </source>
</evidence>
<dbReference type="PRINTS" id="PR00344">
    <property type="entry name" value="BCTRLSENSOR"/>
</dbReference>
<dbReference type="CDD" id="cd17534">
    <property type="entry name" value="REC_DC-like"/>
    <property type="match status" value="1"/>
</dbReference>
<feature type="domain" description="PAC" evidence="14">
    <location>
        <begin position="259"/>
        <end position="311"/>
    </location>
</feature>
<keyword evidence="10" id="KW-0175">Coiled coil</keyword>
<evidence type="ECO:0000256" key="2">
    <source>
        <dbReference type="ARBA" id="ARBA00012438"/>
    </source>
</evidence>
<accession>S0G2R9</accession>
<evidence type="ECO:0000313" key="16">
    <source>
        <dbReference type="Proteomes" id="UP000014216"/>
    </source>
</evidence>
<feature type="coiled-coil region" evidence="10">
    <location>
        <begin position="135"/>
        <end position="194"/>
    </location>
</feature>
<dbReference type="EC" id="2.7.13.3" evidence="2"/>
<dbReference type="PANTHER" id="PTHR43065:SF10">
    <property type="entry name" value="PEROXIDE STRESS-ACTIVATED HISTIDINE KINASE MAK3"/>
    <property type="match status" value="1"/>
</dbReference>
<dbReference type="GO" id="GO:0000155">
    <property type="term" value="F:phosphorelay sensor kinase activity"/>
    <property type="evidence" value="ECO:0007669"/>
    <property type="project" value="InterPro"/>
</dbReference>
<dbReference type="SUPFAM" id="SSF52172">
    <property type="entry name" value="CheY-like"/>
    <property type="match status" value="1"/>
</dbReference>
<dbReference type="SUPFAM" id="SSF55781">
    <property type="entry name" value="GAF domain-like"/>
    <property type="match status" value="1"/>
</dbReference>
<keyword evidence="7" id="KW-0067">ATP-binding</keyword>
<sequence>MRFDCDARDDIAIPDKCRILIVEDEILIAEDIRKSLARLGYCVTEMVTSGKKALDSIQAAPPHVVLMDITLKGKMTGIETAQKIKDLWHIPVIYTTASEDEATVALAARSNPVAYLIKPIDIRELKAAIELAACRAQMEKRLREANESLERKVSERTRKLREINRQLTKEIQGHQATQAELIKARQRLEDAQKIACLGHWEWEVSTRTVVWSKEVFRICQKDPNVFEPSYEAFLEMLFPEERDRARKGIAQAWRKKEPYEIRHGIVRPDGSIRTVLQKGRVQLDSSGTPTGMLGTVQDITDQYEIEQKIRRKVSELSVFNQLVRSGVGQQDVGATLKIIFSQLFDFIKPDLVIIYFIKNNRLVFQGKSGNDNLVSFPASATLKMGECLCGQVVSRRSPVFSLDIHSDSRCVLSHCKNAGITSFAGLPLKAGEKLIGVLGLGSVSKRNFFGEKAFLTAFANQAGVIIQNTLLKERVNNQVTVLRNQIRRIKKGEDLVRKNKALVQSVVDGIPEPLILIDHQWKIELLNRAAAMYLDVSPQEIAGKKTLPGVLMEKGYPDPTQTIKIDNMGRSVSFETSGWINSDRIKKISFHPVREEASDAPMLILHIKDITEKKQLEKQMVQKEKLGALGQLAAGVAHEINNPIMGIINYAQIIIDDNCKNELHIQILQKIMKEGRRIAGIVKSLLSFARPVSEEKYAPVEIKPILNDIKSLVNSQIHKHSIVFEVVVNDSLPPVLGNAQELQQVFLNFVTNSIYAIQKKEALDKEPGRITITGDTVSSPAGQRVRITFHDNGIGIPRNLIDKIYDPFFTTKPPEQGTGLGLSITHGIVKNHGGTIAVESRKGRYTRFTIFLPVALLSADSE</sequence>
<comment type="catalytic activity">
    <reaction evidence="1">
        <text>ATP + protein L-histidine = ADP + protein N-phospho-L-histidine.</text>
        <dbReference type="EC" id="2.7.13.3"/>
    </reaction>
</comment>
<dbReference type="SMART" id="SM00086">
    <property type="entry name" value="PAC"/>
    <property type="match status" value="1"/>
</dbReference>
<dbReference type="Pfam" id="PF02518">
    <property type="entry name" value="HATPase_c"/>
    <property type="match status" value="1"/>
</dbReference>
<dbReference type="PANTHER" id="PTHR43065">
    <property type="entry name" value="SENSOR HISTIDINE KINASE"/>
    <property type="match status" value="1"/>
</dbReference>
<name>S0G2R9_9BACT</name>
<dbReference type="InterPro" id="IPR005467">
    <property type="entry name" value="His_kinase_dom"/>
</dbReference>
<dbReference type="InterPro" id="IPR003018">
    <property type="entry name" value="GAF"/>
</dbReference>
<dbReference type="SMART" id="SM00388">
    <property type="entry name" value="HisKA"/>
    <property type="match status" value="1"/>
</dbReference>
<dbReference type="SUPFAM" id="SSF55785">
    <property type="entry name" value="PYP-like sensor domain (PAS domain)"/>
    <property type="match status" value="2"/>
</dbReference>
<feature type="domain" description="Response regulatory" evidence="12">
    <location>
        <begin position="18"/>
        <end position="133"/>
    </location>
</feature>
<dbReference type="InterPro" id="IPR000700">
    <property type="entry name" value="PAS-assoc_C"/>
</dbReference>
<dbReference type="InterPro" id="IPR003594">
    <property type="entry name" value="HATPase_dom"/>
</dbReference>
<dbReference type="PROSITE" id="PS50112">
    <property type="entry name" value="PAS"/>
    <property type="match status" value="1"/>
</dbReference>
<dbReference type="Gene3D" id="1.10.287.130">
    <property type="match status" value="1"/>
</dbReference>
<dbReference type="InterPro" id="IPR035965">
    <property type="entry name" value="PAS-like_dom_sf"/>
</dbReference>
<evidence type="ECO:0000256" key="7">
    <source>
        <dbReference type="ARBA" id="ARBA00022840"/>
    </source>
</evidence>
<dbReference type="InterPro" id="IPR011006">
    <property type="entry name" value="CheY-like_superfamily"/>
</dbReference>
<dbReference type="InterPro" id="IPR003661">
    <property type="entry name" value="HisK_dim/P_dom"/>
</dbReference>
<dbReference type="Gene3D" id="3.30.450.20">
    <property type="entry name" value="PAS domain"/>
    <property type="match status" value="2"/>
</dbReference>
<organism evidence="15 16">
    <name type="scientific">Desulfotignum phosphitoxidans DSM 13687</name>
    <dbReference type="NCBI Taxonomy" id="1286635"/>
    <lineage>
        <taxon>Bacteria</taxon>
        <taxon>Pseudomonadati</taxon>
        <taxon>Thermodesulfobacteriota</taxon>
        <taxon>Desulfobacteria</taxon>
        <taxon>Desulfobacterales</taxon>
        <taxon>Desulfobacteraceae</taxon>
        <taxon>Desulfotignum</taxon>
    </lineage>
</organism>
<dbReference type="Gene3D" id="3.40.50.2300">
    <property type="match status" value="1"/>
</dbReference>
<dbReference type="InterPro" id="IPR029016">
    <property type="entry name" value="GAF-like_dom_sf"/>
</dbReference>
<dbReference type="EMBL" id="APJX01000001">
    <property type="protein sequence ID" value="EMS81180.1"/>
    <property type="molecule type" value="Genomic_DNA"/>
</dbReference>